<keyword evidence="4 6" id="KW-1133">Transmembrane helix</keyword>
<dbReference type="PANTHER" id="PTHR46795:SF3">
    <property type="entry name" value="ABC TRANSPORTER PERMEASE"/>
    <property type="match status" value="1"/>
</dbReference>
<dbReference type="PIRSF" id="PIRSF018968">
    <property type="entry name" value="ABC_permease_BceB"/>
    <property type="match status" value="1"/>
</dbReference>
<evidence type="ECO:0000256" key="5">
    <source>
        <dbReference type="ARBA" id="ARBA00023136"/>
    </source>
</evidence>
<comment type="similarity">
    <text evidence="6">Belongs to the ABC-4 integral membrane protein family.</text>
</comment>
<feature type="transmembrane region" description="Helical" evidence="6">
    <location>
        <begin position="58"/>
        <end position="80"/>
    </location>
</feature>
<evidence type="ECO:0000259" key="7">
    <source>
        <dbReference type="Pfam" id="PF02687"/>
    </source>
</evidence>
<feature type="transmembrane region" description="Helical" evidence="6">
    <location>
        <begin position="144"/>
        <end position="169"/>
    </location>
</feature>
<feature type="transmembrane region" description="Helical" evidence="6">
    <location>
        <begin position="532"/>
        <end position="555"/>
    </location>
</feature>
<dbReference type="InterPro" id="IPR052536">
    <property type="entry name" value="ABC-4_Integral_Memb_Prot"/>
</dbReference>
<keyword evidence="2 6" id="KW-1003">Cell membrane</keyword>
<feature type="domain" description="ABC3 transporter permease C-terminal" evidence="7">
    <location>
        <begin position="59"/>
        <end position="179"/>
    </location>
</feature>
<feature type="transmembrane region" description="Helical" evidence="6">
    <location>
        <begin position="290"/>
        <end position="310"/>
    </location>
</feature>
<comment type="subcellular location">
    <subcellularLocation>
        <location evidence="1 6">Cell membrane</location>
        <topology evidence="1 6">Multi-pass membrane protein</topology>
    </subcellularLocation>
</comment>
<feature type="transmembrane region" description="Helical" evidence="6">
    <location>
        <begin position="202"/>
        <end position="222"/>
    </location>
</feature>
<organism evidence="8 9">
    <name type="scientific">Blautia wexlerae</name>
    <dbReference type="NCBI Taxonomy" id="418240"/>
    <lineage>
        <taxon>Bacteria</taxon>
        <taxon>Bacillati</taxon>
        <taxon>Bacillota</taxon>
        <taxon>Clostridia</taxon>
        <taxon>Lachnospirales</taxon>
        <taxon>Lachnospiraceae</taxon>
        <taxon>Blautia</taxon>
    </lineage>
</organism>
<evidence type="ECO:0000256" key="3">
    <source>
        <dbReference type="ARBA" id="ARBA00022692"/>
    </source>
</evidence>
<accession>A0A174RAD6</accession>
<dbReference type="EMBL" id="CZAW01000034">
    <property type="protein sequence ID" value="CUP80175.1"/>
    <property type="molecule type" value="Genomic_DNA"/>
</dbReference>
<dbReference type="Proteomes" id="UP000095712">
    <property type="component" value="Unassembled WGS sequence"/>
</dbReference>
<protein>
    <submittedName>
        <fullName evidence="8">FtsX-like permease family</fullName>
    </submittedName>
</protein>
<dbReference type="OrthoDB" id="9781780at2"/>
<keyword evidence="3 6" id="KW-0812">Transmembrane</keyword>
<dbReference type="AlphaFoldDB" id="A0A174RAD6"/>
<feature type="transmembrane region" description="Helical" evidence="6">
    <location>
        <begin position="100"/>
        <end position="124"/>
    </location>
</feature>
<evidence type="ECO:0000256" key="6">
    <source>
        <dbReference type="PIRNR" id="PIRNR018968"/>
    </source>
</evidence>
<dbReference type="Pfam" id="PF02687">
    <property type="entry name" value="FtsX"/>
    <property type="match status" value="1"/>
</dbReference>
<keyword evidence="6" id="KW-0813">Transport</keyword>
<evidence type="ECO:0000256" key="4">
    <source>
        <dbReference type="ARBA" id="ARBA00022989"/>
    </source>
</evidence>
<feature type="transmembrane region" description="Helical" evidence="6">
    <location>
        <begin position="623"/>
        <end position="646"/>
    </location>
</feature>
<dbReference type="PANTHER" id="PTHR46795">
    <property type="entry name" value="ABC TRANSPORTER PERMEASE-RELATED-RELATED"/>
    <property type="match status" value="1"/>
</dbReference>
<feature type="transmembrane region" description="Helical" evidence="6">
    <location>
        <begin position="17"/>
        <end position="38"/>
    </location>
</feature>
<feature type="transmembrane region" description="Helical" evidence="6">
    <location>
        <begin position="234"/>
        <end position="264"/>
    </location>
</feature>
<dbReference type="RefSeq" id="WP_055152491.1">
    <property type="nucleotide sequence ID" value="NZ_CZAW01000034.1"/>
</dbReference>
<gene>
    <name evidence="8" type="ORF">ERS852523_02854</name>
</gene>
<sequence length="659" mass="76280">MLGKLAVRNTKRSIKDYLIYLITITISFSLILAFNLIASSDKVVELSTGMGSFKTVLTFINAVIVFVVCFLINYTTRFMFEKRSKELGTYMLLGIKKKKVAHLLVTENILLGFLAFVLSIPLGFLFSQFVSLVIVKMLGIPEVIFISLNLISIELLAIYFMAIYVLVLLNLLRRIRKMTVHDFLYFDKQNEKKMFRSSKRRNIIFVISLLLGIASLVFWHTRFNFENYSTSENISYLTICICVLIISIYGISATCADMFLSVLLKSKKLKYKSDNLFVARTFASKARTMGFTFGTLSMLILLSLLCLNFSSINKGVYQSTIERSSPYDISIYEVKKPFSDFSEYLDYIDDEYTISNSLEYDIYKEPNHQIQNFFQVEFYDFDAILKLSDYNKMLELRGLDTAQLKENEYLIITDKQYLHKVENNNEIKVLQLSNGEKLNLKEIDTQTYWYAMCNSGRFTVVVPDVYTQDLEIAERHLIVDTKEDTTADYEQQFLKDMEDKFIEVNENGEDVLQSYRINMRGTTVEEQNSMTAMIASICLYIAFVLISAVGTILAVQSLSDSTKYKYRYSTLRRIGVNDKSLFRTIKKQLLILFGVPTVYSIICGFFMVVSMNNIFQILLQSKYSYLAYFIGSLLIFFFIYGIYWIATYIGFKRNINEES</sequence>
<dbReference type="GO" id="GO:0055085">
    <property type="term" value="P:transmembrane transport"/>
    <property type="evidence" value="ECO:0007669"/>
    <property type="project" value="UniProtKB-UniRule"/>
</dbReference>
<dbReference type="InterPro" id="IPR003838">
    <property type="entry name" value="ABC3_permease_C"/>
</dbReference>
<keyword evidence="5 6" id="KW-0472">Membrane</keyword>
<dbReference type="GO" id="GO:0005886">
    <property type="term" value="C:plasma membrane"/>
    <property type="evidence" value="ECO:0007669"/>
    <property type="project" value="UniProtKB-SubCell"/>
</dbReference>
<dbReference type="InterPro" id="IPR027022">
    <property type="entry name" value="ABC_permease_BceB-typ"/>
</dbReference>
<name>A0A174RAD6_9FIRM</name>
<evidence type="ECO:0000256" key="2">
    <source>
        <dbReference type="ARBA" id="ARBA00022475"/>
    </source>
</evidence>
<evidence type="ECO:0000256" key="1">
    <source>
        <dbReference type="ARBA" id="ARBA00004651"/>
    </source>
</evidence>
<feature type="transmembrane region" description="Helical" evidence="6">
    <location>
        <begin position="589"/>
        <end position="611"/>
    </location>
</feature>
<reference evidence="8 9" key="1">
    <citation type="submission" date="2015-09" db="EMBL/GenBank/DDBJ databases">
        <authorList>
            <consortium name="Pathogen Informatics"/>
        </authorList>
    </citation>
    <scope>NUCLEOTIDE SEQUENCE [LARGE SCALE GENOMIC DNA]</scope>
    <source>
        <strain evidence="8 9">2789STDY5834911</strain>
    </source>
</reference>
<proteinExistence type="inferred from homology"/>
<evidence type="ECO:0000313" key="8">
    <source>
        <dbReference type="EMBL" id="CUP80175.1"/>
    </source>
</evidence>
<dbReference type="GeneID" id="74986561"/>
<evidence type="ECO:0000313" key="9">
    <source>
        <dbReference type="Proteomes" id="UP000095712"/>
    </source>
</evidence>